<dbReference type="Pfam" id="PF04233">
    <property type="entry name" value="Phage_Mu_F"/>
    <property type="match status" value="1"/>
</dbReference>
<protein>
    <recommendedName>
        <fullName evidence="2">Phage head morphogenesis domain-containing protein</fullName>
    </recommendedName>
</protein>
<dbReference type="EMBL" id="CP016303">
    <property type="protein sequence ID" value="ASX26989.1"/>
    <property type="molecule type" value="Genomic_DNA"/>
</dbReference>
<feature type="compositionally biased region" description="Basic and acidic residues" evidence="1">
    <location>
        <begin position="197"/>
        <end position="214"/>
    </location>
</feature>
<reference evidence="4" key="1">
    <citation type="submission" date="2016-06" db="EMBL/GenBank/DDBJ databases">
        <authorList>
            <person name="Chen W."/>
            <person name="Hasegawa D.K."/>
        </authorList>
    </citation>
    <scope>NUCLEOTIDE SEQUENCE [LARGE SCALE GENOMIC DNA]</scope>
    <source>
        <strain evidence="4">MEAM1</strain>
    </source>
</reference>
<accession>A0A249E071</accession>
<evidence type="ECO:0000256" key="1">
    <source>
        <dbReference type="SAM" id="MobiDB-lite"/>
    </source>
</evidence>
<sequence length="265" mass="30221">MGQTATTEGTPGKLGNEASQEAVRQDIIAADARQLANTLNRDLWKEEQVRAFTVAKAMTQELLIEIRQAVDAALAEGKTFKQFQDELEPLLGKRGWLGKVLMKDGSMVELGTPRRLKIIYDTHMRTARAAGQWVRIERNKAALPYLRYGLGPSREHRLQHVQWEGLILPVDDPFWDTHLPPNGWGCRCRVRQMTQREVDKRGGRAKTPKMETRQWKNRRTGKVEAVPTGIDPGWNYHPGKARLSRTQTFGKEKDIEFRSIVGTIR</sequence>
<name>A0A249E071_9ENTR</name>
<feature type="region of interest" description="Disordered" evidence="1">
    <location>
        <begin position="197"/>
        <end position="221"/>
    </location>
</feature>
<dbReference type="Pfam" id="PF06074">
    <property type="entry name" value="Portal_Mu"/>
    <property type="match status" value="1"/>
</dbReference>
<dbReference type="AlphaFoldDB" id="A0A249E071"/>
<evidence type="ECO:0000313" key="4">
    <source>
        <dbReference type="Proteomes" id="UP000216438"/>
    </source>
</evidence>
<feature type="domain" description="Phage head morphogenesis" evidence="2">
    <location>
        <begin position="65"/>
        <end position="190"/>
    </location>
</feature>
<reference evidence="3 4" key="2">
    <citation type="submission" date="2017-09" db="EMBL/GenBank/DDBJ databases">
        <title>The genome of whitefly Bemisia tabaci, a global crop pest, provides novel insights into virus transmission, host adaptation and insecticide resistance.</title>
        <authorList>
            <person name="Kaur N."/>
            <person name="Kliot A."/>
            <person name="Pinheiro P.V."/>
            <person name="Luan J."/>
            <person name="Zheng Y."/>
            <person name="Liu W."/>
            <person name="Sun H."/>
            <person name="Yang X."/>
            <person name="Xu Y."/>
            <person name="Luo Y."/>
            <person name="Kruse A."/>
            <person name="Fisher T.W."/>
            <person name="Nelson D.R."/>
            <person name="Elimelech M."/>
            <person name="MacCoss M."/>
            <person name="Johnson R."/>
            <person name="Cohen E."/>
            <person name="Hunter W.B."/>
            <person name="Brown J.K."/>
            <person name="Jander G."/>
            <person name="Cilia M."/>
            <person name="Douglas A.E."/>
            <person name="Ghanim M."/>
            <person name="Simmons A.M."/>
            <person name="Wintermantel W.M."/>
            <person name="Ling K.-S."/>
            <person name="Fei Z."/>
        </authorList>
    </citation>
    <scope>NUCLEOTIDE SEQUENCE [LARGE SCALE GENOMIC DNA]</scope>
    <source>
        <strain evidence="3 4">MEAM1</strain>
    </source>
</reference>
<gene>
    <name evidence="3" type="ORF">BA171_01665</name>
</gene>
<dbReference type="Proteomes" id="UP000216438">
    <property type="component" value="Chromosome"/>
</dbReference>
<evidence type="ECO:0000313" key="3">
    <source>
        <dbReference type="EMBL" id="ASX26989.1"/>
    </source>
</evidence>
<proteinExistence type="predicted"/>
<organism evidence="3 4">
    <name type="scientific">Candidatus Hamiltonella defensa</name>
    <name type="common">Bemisia tabaci</name>
    <dbReference type="NCBI Taxonomy" id="672795"/>
    <lineage>
        <taxon>Bacteria</taxon>
        <taxon>Pseudomonadati</taxon>
        <taxon>Pseudomonadota</taxon>
        <taxon>Gammaproteobacteria</taxon>
        <taxon>Enterobacterales</taxon>
        <taxon>Enterobacteriaceae</taxon>
        <taxon>aphid secondary symbionts</taxon>
        <taxon>Candidatus Williamhamiltonella</taxon>
    </lineage>
</organism>
<dbReference type="InterPro" id="IPR006528">
    <property type="entry name" value="Phage_head_morphogenesis_dom"/>
</dbReference>
<dbReference type="InterPro" id="IPR009279">
    <property type="entry name" value="Portal_Mu"/>
</dbReference>
<feature type="region of interest" description="Disordered" evidence="1">
    <location>
        <begin position="1"/>
        <end position="20"/>
    </location>
</feature>
<evidence type="ECO:0000259" key="2">
    <source>
        <dbReference type="Pfam" id="PF04233"/>
    </source>
</evidence>